<evidence type="ECO:0000256" key="3">
    <source>
        <dbReference type="ARBA" id="ARBA00022629"/>
    </source>
</evidence>
<dbReference type="SUPFAM" id="SSF53067">
    <property type="entry name" value="Actin-like ATPase domain"/>
    <property type="match status" value="1"/>
</dbReference>
<proteinExistence type="inferred from homology"/>
<dbReference type="Pfam" id="PF13412">
    <property type="entry name" value="HTH_24"/>
    <property type="match status" value="1"/>
</dbReference>
<dbReference type="InterPro" id="IPR000600">
    <property type="entry name" value="ROK"/>
</dbReference>
<dbReference type="Gene3D" id="3.30.420.40">
    <property type="match status" value="2"/>
</dbReference>
<comment type="similarity">
    <text evidence="2">Belongs to the ROK (NagC/XylR) family.</text>
</comment>
<dbReference type="InterPro" id="IPR043129">
    <property type="entry name" value="ATPase_NBD"/>
</dbReference>
<evidence type="ECO:0000313" key="4">
    <source>
        <dbReference type="EMBL" id="HIR92356.1"/>
    </source>
</evidence>
<comment type="caution">
    <text evidence="4">The sequence shown here is derived from an EMBL/GenBank/DDBJ whole genome shotgun (WGS) entry which is preliminary data.</text>
</comment>
<evidence type="ECO:0000256" key="2">
    <source>
        <dbReference type="ARBA" id="ARBA00006479"/>
    </source>
</evidence>
<accession>A0A9D1EIB7</accession>
<dbReference type="InterPro" id="IPR036390">
    <property type="entry name" value="WH_DNA-bd_sf"/>
</dbReference>
<keyword evidence="3" id="KW-0119">Carbohydrate metabolism</keyword>
<sequence>MTEINLQSIKQVNRNRVFRLIAARRRISKQEIAAELKLSLPTTTQNLNSLKEEGLVQENGTFSSGVGRKARALSIVADFRVAVGLDITPHHISLVLVDLNGSLMDHIREKFEIAATEACYGELAEKVRGLINKNKIRPEQILGMGVTIPGIIAFDMKTITSADTLPVPTDFCQRLQEYFDFPCLLFNDASCAGVAEFWKNDYENQTIAYLLLSNTVGGAILVNGNPFVGMGNRSAEFGHITLVPGGAECSCGKRGCAEAYCSALSLSRKTDNDLGAFFAAINGGNQDYRKLLEEYLDYLAILLNDINMCLDCPVVLGGYMGQYLKPYIPRLRQLVAERSTFPTDGSYIKPCTCEFEAAAMGGALYYIEQFIKRV</sequence>
<dbReference type="PANTHER" id="PTHR18964:SF149">
    <property type="entry name" value="BIFUNCTIONAL UDP-N-ACETYLGLUCOSAMINE 2-EPIMERASE_N-ACETYLMANNOSAMINE KINASE"/>
    <property type="match status" value="1"/>
</dbReference>
<keyword evidence="3" id="KW-0859">Xylose metabolism</keyword>
<organism evidence="4 5">
    <name type="scientific">Candidatus Egerieimonas intestinavium</name>
    <dbReference type="NCBI Taxonomy" id="2840777"/>
    <lineage>
        <taxon>Bacteria</taxon>
        <taxon>Bacillati</taxon>
        <taxon>Bacillota</taxon>
        <taxon>Clostridia</taxon>
        <taxon>Lachnospirales</taxon>
        <taxon>Lachnospiraceae</taxon>
        <taxon>Lachnospiraceae incertae sedis</taxon>
        <taxon>Candidatus Egerieimonas</taxon>
    </lineage>
</organism>
<reference evidence="4" key="1">
    <citation type="submission" date="2020-10" db="EMBL/GenBank/DDBJ databases">
        <authorList>
            <person name="Gilroy R."/>
        </authorList>
    </citation>
    <scope>NUCLEOTIDE SEQUENCE</scope>
    <source>
        <strain evidence="4">ChiSxjej1B13-7041</strain>
    </source>
</reference>
<dbReference type="InterPro" id="IPR036388">
    <property type="entry name" value="WH-like_DNA-bd_sf"/>
</dbReference>
<dbReference type="Pfam" id="PF00480">
    <property type="entry name" value="ROK"/>
    <property type="match status" value="1"/>
</dbReference>
<comment type="function">
    <text evidence="1">Transcriptional repressor of xylose-utilizing enzymes.</text>
</comment>
<dbReference type="AlphaFoldDB" id="A0A9D1EIB7"/>
<dbReference type="Proteomes" id="UP000886841">
    <property type="component" value="Unassembled WGS sequence"/>
</dbReference>
<reference evidence="4" key="2">
    <citation type="journal article" date="2021" name="PeerJ">
        <title>Extensive microbial diversity within the chicken gut microbiome revealed by metagenomics and culture.</title>
        <authorList>
            <person name="Gilroy R."/>
            <person name="Ravi A."/>
            <person name="Getino M."/>
            <person name="Pursley I."/>
            <person name="Horton D.L."/>
            <person name="Alikhan N.F."/>
            <person name="Baker D."/>
            <person name="Gharbi K."/>
            <person name="Hall N."/>
            <person name="Watson M."/>
            <person name="Adriaenssens E.M."/>
            <person name="Foster-Nyarko E."/>
            <person name="Jarju S."/>
            <person name="Secka A."/>
            <person name="Antonio M."/>
            <person name="Oren A."/>
            <person name="Chaudhuri R.R."/>
            <person name="La Ragione R."/>
            <person name="Hildebrand F."/>
            <person name="Pallen M.J."/>
        </authorList>
    </citation>
    <scope>NUCLEOTIDE SEQUENCE</scope>
    <source>
        <strain evidence="4">ChiSxjej1B13-7041</strain>
    </source>
</reference>
<evidence type="ECO:0000313" key="5">
    <source>
        <dbReference type="Proteomes" id="UP000886841"/>
    </source>
</evidence>
<name>A0A9D1EIB7_9FIRM</name>
<dbReference type="PANTHER" id="PTHR18964">
    <property type="entry name" value="ROK (REPRESSOR, ORF, KINASE) FAMILY"/>
    <property type="match status" value="1"/>
</dbReference>
<gene>
    <name evidence="4" type="ORF">IAB98_02905</name>
</gene>
<dbReference type="Gene3D" id="1.10.10.10">
    <property type="entry name" value="Winged helix-like DNA-binding domain superfamily/Winged helix DNA-binding domain"/>
    <property type="match status" value="1"/>
</dbReference>
<protein>
    <submittedName>
        <fullName evidence="4">ROK family transcriptional regulator</fullName>
    </submittedName>
</protein>
<dbReference type="EMBL" id="DVHU01000023">
    <property type="protein sequence ID" value="HIR92356.1"/>
    <property type="molecule type" value="Genomic_DNA"/>
</dbReference>
<dbReference type="SUPFAM" id="SSF46785">
    <property type="entry name" value="Winged helix' DNA-binding domain"/>
    <property type="match status" value="1"/>
</dbReference>
<dbReference type="GO" id="GO:0042732">
    <property type="term" value="P:D-xylose metabolic process"/>
    <property type="evidence" value="ECO:0007669"/>
    <property type="project" value="UniProtKB-KW"/>
</dbReference>
<evidence type="ECO:0000256" key="1">
    <source>
        <dbReference type="ARBA" id="ARBA00002486"/>
    </source>
</evidence>